<dbReference type="InterPro" id="IPR036867">
    <property type="entry name" value="R3H_dom_sf"/>
</dbReference>
<evidence type="ECO:0000259" key="2">
    <source>
        <dbReference type="PROSITE" id="PS51061"/>
    </source>
</evidence>
<dbReference type="InterPro" id="IPR001374">
    <property type="entry name" value="R3H_dom"/>
</dbReference>
<proteinExistence type="predicted"/>
<accession>A0ABN9XKB8</accession>
<sequence length="263" mass="28268">MNEARNGNAGRRPASDVAAALPPCCGSLRWAWMPSRQVHLRGDVALQRRGLNAAHAFVEMSAKTPPVQQLDEPAELARMQEASAKRVRVVSFRSEAVHEIAAELGLSSVSNGRGPQRYVSVAREDVESPSPIPFAVGKQASPDPAESDDEGSAEGLEPGIPALFREHASGSYGGGPIFMRAGDMDAFLQELEEALPSRGRRAKNPRAVVNSCYEDVIQLQLDFGVKTRQGLTKQWFQVFVQKAAASLGMSCMGMLLAMGHGDA</sequence>
<comment type="caution">
    <text evidence="3">The sequence shown here is derived from an EMBL/GenBank/DDBJ whole genome shotgun (WGS) entry which is preliminary data.</text>
</comment>
<organism evidence="3 4">
    <name type="scientific">Prorocentrum cordatum</name>
    <dbReference type="NCBI Taxonomy" id="2364126"/>
    <lineage>
        <taxon>Eukaryota</taxon>
        <taxon>Sar</taxon>
        <taxon>Alveolata</taxon>
        <taxon>Dinophyceae</taxon>
        <taxon>Prorocentrales</taxon>
        <taxon>Prorocentraceae</taxon>
        <taxon>Prorocentrum</taxon>
    </lineage>
</organism>
<dbReference type="CDD" id="cd02325">
    <property type="entry name" value="R3H"/>
    <property type="match status" value="1"/>
</dbReference>
<evidence type="ECO:0000256" key="1">
    <source>
        <dbReference type="SAM" id="MobiDB-lite"/>
    </source>
</evidence>
<dbReference type="Gene3D" id="3.30.1370.50">
    <property type="entry name" value="R3H-like domain"/>
    <property type="match status" value="1"/>
</dbReference>
<keyword evidence="4" id="KW-1185">Reference proteome</keyword>
<protein>
    <recommendedName>
        <fullName evidence="2">R3H domain-containing protein</fullName>
    </recommendedName>
</protein>
<evidence type="ECO:0000313" key="4">
    <source>
        <dbReference type="Proteomes" id="UP001189429"/>
    </source>
</evidence>
<dbReference type="SUPFAM" id="SSF82708">
    <property type="entry name" value="R3H domain"/>
    <property type="match status" value="1"/>
</dbReference>
<feature type="region of interest" description="Disordered" evidence="1">
    <location>
        <begin position="123"/>
        <end position="157"/>
    </location>
</feature>
<name>A0ABN9XKB8_9DINO</name>
<feature type="domain" description="R3H" evidence="2">
    <location>
        <begin position="63"/>
        <end position="125"/>
    </location>
</feature>
<dbReference type="EMBL" id="CAUYUJ010020749">
    <property type="protein sequence ID" value="CAK0900257.1"/>
    <property type="molecule type" value="Genomic_DNA"/>
</dbReference>
<reference evidence="3" key="1">
    <citation type="submission" date="2023-10" db="EMBL/GenBank/DDBJ databases">
        <authorList>
            <person name="Chen Y."/>
            <person name="Shah S."/>
            <person name="Dougan E. K."/>
            <person name="Thang M."/>
            <person name="Chan C."/>
        </authorList>
    </citation>
    <scope>NUCLEOTIDE SEQUENCE [LARGE SCALE GENOMIC DNA]</scope>
</reference>
<gene>
    <name evidence="3" type="ORF">PCOR1329_LOCUS77593</name>
</gene>
<evidence type="ECO:0000313" key="3">
    <source>
        <dbReference type="EMBL" id="CAK0900257.1"/>
    </source>
</evidence>
<dbReference type="Proteomes" id="UP001189429">
    <property type="component" value="Unassembled WGS sequence"/>
</dbReference>
<dbReference type="PROSITE" id="PS51061">
    <property type="entry name" value="R3H"/>
    <property type="match status" value="1"/>
</dbReference>